<keyword evidence="5" id="KW-1185">Reference proteome</keyword>
<keyword evidence="1" id="KW-0802">TPR repeat</keyword>
<keyword evidence="2" id="KW-0175">Coiled coil</keyword>
<proteinExistence type="predicted"/>
<protein>
    <submittedName>
        <fullName evidence="4">Tetratricopeptide repeat protein</fullName>
    </submittedName>
</protein>
<evidence type="ECO:0000256" key="1">
    <source>
        <dbReference type="PROSITE-ProRule" id="PRU00339"/>
    </source>
</evidence>
<dbReference type="InterPro" id="IPR019734">
    <property type="entry name" value="TPR_rpt"/>
</dbReference>
<dbReference type="InterPro" id="IPR036388">
    <property type="entry name" value="WH-like_DNA-bd_sf"/>
</dbReference>
<dbReference type="Proteomes" id="UP000295215">
    <property type="component" value="Unassembled WGS sequence"/>
</dbReference>
<dbReference type="PROSITE" id="PS50005">
    <property type="entry name" value="TPR"/>
    <property type="match status" value="1"/>
</dbReference>
<keyword evidence="3" id="KW-0812">Transmembrane</keyword>
<keyword evidence="3" id="KW-0472">Membrane</keyword>
<evidence type="ECO:0000256" key="2">
    <source>
        <dbReference type="SAM" id="Coils"/>
    </source>
</evidence>
<feature type="transmembrane region" description="Helical" evidence="3">
    <location>
        <begin position="404"/>
        <end position="426"/>
    </location>
</feature>
<dbReference type="GO" id="GO:0003677">
    <property type="term" value="F:DNA binding"/>
    <property type="evidence" value="ECO:0007669"/>
    <property type="project" value="InterPro"/>
</dbReference>
<dbReference type="SMART" id="SM00028">
    <property type="entry name" value="TPR"/>
    <property type="match status" value="5"/>
</dbReference>
<dbReference type="EMBL" id="SOAG01000011">
    <property type="protein sequence ID" value="TDS58822.1"/>
    <property type="molecule type" value="Genomic_DNA"/>
</dbReference>
<gene>
    <name evidence="4" type="ORF">C8P70_1114</name>
</gene>
<dbReference type="InterPro" id="IPR011990">
    <property type="entry name" value="TPR-like_helical_dom_sf"/>
</dbReference>
<dbReference type="SUPFAM" id="SSF48452">
    <property type="entry name" value="TPR-like"/>
    <property type="match status" value="1"/>
</dbReference>
<name>A0A4R7F5E2_9FLAO</name>
<comment type="caution">
    <text evidence="4">The sequence shown here is derived from an EMBL/GenBank/DDBJ whole genome shotgun (WGS) entry which is preliminary data.</text>
</comment>
<dbReference type="Gene3D" id="1.25.40.10">
    <property type="entry name" value="Tetratricopeptide repeat domain"/>
    <property type="match status" value="1"/>
</dbReference>
<dbReference type="Gene3D" id="1.10.10.10">
    <property type="entry name" value="Winged helix-like DNA-binding domain superfamily/Winged helix DNA-binding domain"/>
    <property type="match status" value="1"/>
</dbReference>
<evidence type="ECO:0000313" key="4">
    <source>
        <dbReference type="EMBL" id="TDS58822.1"/>
    </source>
</evidence>
<sequence length="592" mass="70002">MKYFKLLSIFLFFVYTITGVSQQNLHIQFLEGIKELNSDERIRAFATYLDTLPVFQNNLGAVELFLAESNRRASTYQDQVWKAYIKYAELVKETYTTNDSYGKTQLFKQVINALENDKRYWAVAKHFLGQEYFKQKEYAKAFLHLEEANRAFKEIGYEKIPEIERYLHGIALDYYLFHDYVKAKDFTLEALQYPAFNKNYDMQRYNTLALCYEKLEQRDSARYYFHKALDLAKSYADHTWIGLLNGNIGDLYFEQQKYQSALDHYLINIQYNNQHPDYPEIAQGAAIKLAKAYVALGELEKARQYILQSEEIERHMEFPSLGQQQRQESYLKNYYWAWKEYYIKTGQLTKVIAYQDSLYQLDKYILTQYNRLITEVAHNQLQLQYKTSELRIGKTKERALQAKLALTVTIIILILVLVGVSSYYWVHRQKRLRELHRTKESLWLSKQENLEIALSHAKKEMEEQLKHIQQKNKMIHSISEQLEQVQVQNANNSLENDGRIQNILAELHQSKLLTNEEWATFLKLFDTVYPGKILHLRQNCAEITPSDERIFALLQLQKTTKEMADTLGISPESVRKAKYRLRKKLGPHFAIQ</sequence>
<feature type="coiled-coil region" evidence="2">
    <location>
        <begin position="447"/>
        <end position="488"/>
    </location>
</feature>
<dbReference type="RefSeq" id="WP_133712422.1">
    <property type="nucleotide sequence ID" value="NZ_SOAG01000011.1"/>
</dbReference>
<organism evidence="4 5">
    <name type="scientific">Myroides indicus</name>
    <dbReference type="NCBI Taxonomy" id="1323422"/>
    <lineage>
        <taxon>Bacteria</taxon>
        <taxon>Pseudomonadati</taxon>
        <taxon>Bacteroidota</taxon>
        <taxon>Flavobacteriia</taxon>
        <taxon>Flavobacteriales</taxon>
        <taxon>Flavobacteriaceae</taxon>
        <taxon>Myroides</taxon>
    </lineage>
</organism>
<evidence type="ECO:0000313" key="5">
    <source>
        <dbReference type="Proteomes" id="UP000295215"/>
    </source>
</evidence>
<dbReference type="GO" id="GO:0006355">
    <property type="term" value="P:regulation of DNA-templated transcription"/>
    <property type="evidence" value="ECO:0007669"/>
    <property type="project" value="InterPro"/>
</dbReference>
<dbReference type="Pfam" id="PF13424">
    <property type="entry name" value="TPR_12"/>
    <property type="match status" value="1"/>
</dbReference>
<accession>A0A4R7F5E2</accession>
<reference evidence="4 5" key="1">
    <citation type="submission" date="2019-03" db="EMBL/GenBank/DDBJ databases">
        <title>Genomic Encyclopedia of Archaeal and Bacterial Type Strains, Phase II (KMG-II): from individual species to whole genera.</title>
        <authorList>
            <person name="Goeker M."/>
        </authorList>
    </citation>
    <scope>NUCLEOTIDE SEQUENCE [LARGE SCALE GENOMIC DNA]</scope>
    <source>
        <strain evidence="4 5">DSM 28213</strain>
    </source>
</reference>
<evidence type="ECO:0000256" key="3">
    <source>
        <dbReference type="SAM" id="Phobius"/>
    </source>
</evidence>
<dbReference type="InterPro" id="IPR016032">
    <property type="entry name" value="Sig_transdc_resp-reg_C-effctor"/>
</dbReference>
<keyword evidence="3" id="KW-1133">Transmembrane helix</keyword>
<dbReference type="SUPFAM" id="SSF46894">
    <property type="entry name" value="C-terminal effector domain of the bipartite response regulators"/>
    <property type="match status" value="1"/>
</dbReference>
<feature type="repeat" description="TPR" evidence="1">
    <location>
        <begin position="202"/>
        <end position="235"/>
    </location>
</feature>
<dbReference type="OrthoDB" id="1090267at2"/>
<dbReference type="AlphaFoldDB" id="A0A4R7F5E2"/>